<evidence type="ECO:0000313" key="1">
    <source>
        <dbReference type="EMBL" id="JAD86386.1"/>
    </source>
</evidence>
<dbReference type="EMBL" id="GBRH01211509">
    <property type="protein sequence ID" value="JAD86386.1"/>
    <property type="molecule type" value="Transcribed_RNA"/>
</dbReference>
<accession>A0A0A9DEW0</accession>
<proteinExistence type="predicted"/>
<name>A0A0A9DEW0_ARUDO</name>
<reference evidence="1" key="1">
    <citation type="submission" date="2014-09" db="EMBL/GenBank/DDBJ databases">
        <authorList>
            <person name="Magalhaes I.L.F."/>
            <person name="Oliveira U."/>
            <person name="Santos F.R."/>
            <person name="Vidigal T.H.D.A."/>
            <person name="Brescovit A.D."/>
            <person name="Santos A.J."/>
        </authorList>
    </citation>
    <scope>NUCLEOTIDE SEQUENCE</scope>
    <source>
        <tissue evidence="1">Shoot tissue taken approximately 20 cm above the soil surface</tissue>
    </source>
</reference>
<reference evidence="1" key="2">
    <citation type="journal article" date="2015" name="Data Brief">
        <title>Shoot transcriptome of the giant reed, Arundo donax.</title>
        <authorList>
            <person name="Barrero R.A."/>
            <person name="Guerrero F.D."/>
            <person name="Moolhuijzen P."/>
            <person name="Goolsby J.A."/>
            <person name="Tidwell J."/>
            <person name="Bellgard S.E."/>
            <person name="Bellgard M.I."/>
        </authorList>
    </citation>
    <scope>NUCLEOTIDE SEQUENCE</scope>
    <source>
        <tissue evidence="1">Shoot tissue taken approximately 20 cm above the soil surface</tissue>
    </source>
</reference>
<dbReference type="AlphaFoldDB" id="A0A0A9DEW0"/>
<protein>
    <submittedName>
        <fullName evidence="1">Eif7</fullName>
    </submittedName>
</protein>
<sequence>MRLLGNIQRILMCCSELTISFGIQVNIGKKWKDVIDYDDKITYTFHDDSRREKPSRGGRYTV</sequence>
<organism evidence="1">
    <name type="scientific">Arundo donax</name>
    <name type="common">Giant reed</name>
    <name type="synonym">Donax arundinaceus</name>
    <dbReference type="NCBI Taxonomy" id="35708"/>
    <lineage>
        <taxon>Eukaryota</taxon>
        <taxon>Viridiplantae</taxon>
        <taxon>Streptophyta</taxon>
        <taxon>Embryophyta</taxon>
        <taxon>Tracheophyta</taxon>
        <taxon>Spermatophyta</taxon>
        <taxon>Magnoliopsida</taxon>
        <taxon>Liliopsida</taxon>
        <taxon>Poales</taxon>
        <taxon>Poaceae</taxon>
        <taxon>PACMAD clade</taxon>
        <taxon>Arundinoideae</taxon>
        <taxon>Arundineae</taxon>
        <taxon>Arundo</taxon>
    </lineage>
</organism>